<evidence type="ECO:0000313" key="2">
    <source>
        <dbReference type="EMBL" id="PWN63072.1"/>
    </source>
</evidence>
<dbReference type="EMBL" id="PPED02000008">
    <property type="protein sequence ID" value="PWN63072.1"/>
    <property type="molecule type" value="Genomic_DNA"/>
</dbReference>
<evidence type="ECO:0000313" key="3">
    <source>
        <dbReference type="Proteomes" id="UP000236594"/>
    </source>
</evidence>
<reference evidence="2 3" key="1">
    <citation type="submission" date="2018-04" db="EMBL/GenBank/DDBJ databases">
        <title>Draft Genome Sequence of Phosphate-Solubilizing Chryseobacterium sp. ISE14 that is a Biocontrol and Plant Growth-Promoting Rhizobacterium Isolated from Cucumber.</title>
        <authorList>
            <person name="Jeong J.-J."/>
            <person name="Sang M.K."/>
            <person name="Choi I.-G."/>
            <person name="Kim K.D."/>
        </authorList>
    </citation>
    <scope>NUCLEOTIDE SEQUENCE [LARGE SCALE GENOMIC DNA]</scope>
    <source>
        <strain evidence="2 3">ISE14</strain>
    </source>
</reference>
<gene>
    <name evidence="2" type="ORF">C1631_022565</name>
</gene>
<sequence length="108" mass="12586">MYLMRKIKFSPLGKRSFILSFLLGTLLLVAFWLIRAEFFIELGFYYVLVTAVINMFILLHELIIYLTDVSDQKASGNSVLLLLVNIPITALYLYIMTQFTWIDEVLKI</sequence>
<proteinExistence type="predicted"/>
<name>A0A316WNT3_9FLAO</name>
<feature type="transmembrane region" description="Helical" evidence="1">
    <location>
        <begin position="46"/>
        <end position="67"/>
    </location>
</feature>
<organism evidence="2 3">
    <name type="scientific">Chryseobacterium phosphatilyticum</name>
    <dbReference type="NCBI Taxonomy" id="475075"/>
    <lineage>
        <taxon>Bacteria</taxon>
        <taxon>Pseudomonadati</taxon>
        <taxon>Bacteroidota</taxon>
        <taxon>Flavobacteriia</taxon>
        <taxon>Flavobacteriales</taxon>
        <taxon>Weeksellaceae</taxon>
        <taxon>Chryseobacterium group</taxon>
        <taxon>Chryseobacterium</taxon>
    </lineage>
</organism>
<accession>A0A316WNT3</accession>
<protein>
    <submittedName>
        <fullName evidence="2">Uncharacterized protein</fullName>
    </submittedName>
</protein>
<keyword evidence="1" id="KW-0472">Membrane</keyword>
<dbReference type="Proteomes" id="UP000236594">
    <property type="component" value="Unassembled WGS sequence"/>
</dbReference>
<evidence type="ECO:0000256" key="1">
    <source>
        <dbReference type="SAM" id="Phobius"/>
    </source>
</evidence>
<feature type="transmembrane region" description="Helical" evidence="1">
    <location>
        <begin position="79"/>
        <end position="102"/>
    </location>
</feature>
<keyword evidence="1" id="KW-0812">Transmembrane</keyword>
<keyword evidence="3" id="KW-1185">Reference proteome</keyword>
<dbReference type="AlphaFoldDB" id="A0A316WNT3"/>
<keyword evidence="1" id="KW-1133">Transmembrane helix</keyword>
<comment type="caution">
    <text evidence="2">The sequence shown here is derived from an EMBL/GenBank/DDBJ whole genome shotgun (WGS) entry which is preliminary data.</text>
</comment>